<dbReference type="Gene3D" id="3.20.20.80">
    <property type="entry name" value="Glycosidases"/>
    <property type="match status" value="1"/>
</dbReference>
<protein>
    <submittedName>
        <fullName evidence="1">Glycoside hydrolase</fullName>
    </submittedName>
</protein>
<dbReference type="GeneID" id="70180159"/>
<dbReference type="OrthoDB" id="1046782at2759"/>
<organism evidence="1 2">
    <name type="scientific">Microdochium trichocladiopsis</name>
    <dbReference type="NCBI Taxonomy" id="1682393"/>
    <lineage>
        <taxon>Eukaryota</taxon>
        <taxon>Fungi</taxon>
        <taxon>Dikarya</taxon>
        <taxon>Ascomycota</taxon>
        <taxon>Pezizomycotina</taxon>
        <taxon>Sordariomycetes</taxon>
        <taxon>Xylariomycetidae</taxon>
        <taxon>Xylariales</taxon>
        <taxon>Microdochiaceae</taxon>
        <taxon>Microdochium</taxon>
    </lineage>
</organism>
<dbReference type="GO" id="GO:0051118">
    <property type="term" value="F:glucan endo-1,3-alpha-glucosidase activity"/>
    <property type="evidence" value="ECO:0007669"/>
    <property type="project" value="InterPro"/>
</dbReference>
<proteinExistence type="predicted"/>
<dbReference type="InterPro" id="IPR005197">
    <property type="entry name" value="Glyco_hydro_71"/>
</dbReference>
<sequence>MSPPPVIEKLVVAHYMLGLTHLQTRKEWEADIHAARDMGIDGFALNIGRDDSWNLEQLDLAFRGEDALSTRQGFRLFLSFDMADPGQPWSVEQVVRYITMFARRRSYLRARDGRAVVSTFEGTGWADNWPDCEDAAQGIFLVPAWTSLGPQGVEKKLDMIVGAFNWACWPEAGSKTMTADADEAYRRILGNDKAYMMGASPWFYTNLPQYSKNWAPTCTTLWFDRWAQVLAENPDLVQIVTWNDYGESSYLTTPPRPGGGHPRHRQIIVAGAERYVVECDHRAFGRVVRYFARMFKMGLYDGAADALALAREDEQCLVAWYRTDVIGVGADEDGTVWGEFGTSPASHGTDDVISIIVIHDTPKPVTVSFGNPEISRPMPARHAAATTIAEPIRSVGSAHLYVVPIQGRVGEVTVSMGRGSSGQGRAWRTVTGPAIRRRKGGKVNFNVVTIGC</sequence>
<dbReference type="Pfam" id="PF03659">
    <property type="entry name" value="Glyco_hydro_71"/>
    <property type="match status" value="1"/>
</dbReference>
<dbReference type="Proteomes" id="UP000756346">
    <property type="component" value="Unassembled WGS sequence"/>
</dbReference>
<accession>A0A9P8XVM4</accession>
<evidence type="ECO:0000313" key="2">
    <source>
        <dbReference type="Proteomes" id="UP000756346"/>
    </source>
</evidence>
<evidence type="ECO:0000313" key="1">
    <source>
        <dbReference type="EMBL" id="KAH7020782.1"/>
    </source>
</evidence>
<comment type="caution">
    <text evidence="1">The sequence shown here is derived from an EMBL/GenBank/DDBJ whole genome shotgun (WGS) entry which is preliminary data.</text>
</comment>
<keyword evidence="1" id="KW-0378">Hydrolase</keyword>
<dbReference type="EMBL" id="JAGTJQ010000010">
    <property type="protein sequence ID" value="KAH7020782.1"/>
    <property type="molecule type" value="Genomic_DNA"/>
</dbReference>
<dbReference type="CDD" id="cd11577">
    <property type="entry name" value="GH71"/>
    <property type="match status" value="1"/>
</dbReference>
<gene>
    <name evidence="1" type="ORF">B0I36DRAFT_251392</name>
</gene>
<name>A0A9P8XVM4_9PEZI</name>
<dbReference type="AlphaFoldDB" id="A0A9P8XVM4"/>
<dbReference type="RefSeq" id="XP_046006983.1">
    <property type="nucleotide sequence ID" value="XM_046150613.1"/>
</dbReference>
<reference evidence="1" key="1">
    <citation type="journal article" date="2021" name="Nat. Commun.">
        <title>Genetic determinants of endophytism in the Arabidopsis root mycobiome.</title>
        <authorList>
            <person name="Mesny F."/>
            <person name="Miyauchi S."/>
            <person name="Thiergart T."/>
            <person name="Pickel B."/>
            <person name="Atanasova L."/>
            <person name="Karlsson M."/>
            <person name="Huettel B."/>
            <person name="Barry K.W."/>
            <person name="Haridas S."/>
            <person name="Chen C."/>
            <person name="Bauer D."/>
            <person name="Andreopoulos W."/>
            <person name="Pangilinan J."/>
            <person name="LaButti K."/>
            <person name="Riley R."/>
            <person name="Lipzen A."/>
            <person name="Clum A."/>
            <person name="Drula E."/>
            <person name="Henrissat B."/>
            <person name="Kohler A."/>
            <person name="Grigoriev I.V."/>
            <person name="Martin F.M."/>
            <person name="Hacquard S."/>
        </authorList>
    </citation>
    <scope>NUCLEOTIDE SEQUENCE</scope>
    <source>
        <strain evidence="1">MPI-CAGE-CH-0230</strain>
    </source>
</reference>
<keyword evidence="2" id="KW-1185">Reference proteome</keyword>